<dbReference type="InterPro" id="IPR029063">
    <property type="entry name" value="SAM-dependent_MTases_sf"/>
</dbReference>
<dbReference type="EMBL" id="BOQL01000065">
    <property type="protein sequence ID" value="GIM76926.1"/>
    <property type="molecule type" value="Genomic_DNA"/>
</dbReference>
<evidence type="ECO:0000313" key="2">
    <source>
        <dbReference type="Proteomes" id="UP000681340"/>
    </source>
</evidence>
<evidence type="ECO:0000313" key="1">
    <source>
        <dbReference type="EMBL" id="GIM76926.1"/>
    </source>
</evidence>
<proteinExistence type="predicted"/>
<sequence>MDACVPEVMVMASQSGDVRAWLRTRPSLDQLCERWPAEWAAVEAEISELTERGDIEELKAHVAAVAAPQAARGRSGNPQMQVRLEVRRQMMVAALKQVSLATAAGVRRGRMRFNLVNGWVAQKLLFARELERKPVPMTWFRTLWPLLWQRRRLMPLVSSKGIYCFYSDRLIAELAALIGERDTLEIAAGDGTLSRFLADAGVRITATDDHSWKHAVSFPADVRRQDARTALRAHRPQAVVCSWPPAGNSFERHVFATPSVQLYIVLGSRHEFATGDRAAYTGQDRFLMAEQPELGRLVLPPEIDPQVLVFRRHDGS</sequence>
<accession>A0A919SSU0</accession>
<dbReference type="SUPFAM" id="SSF53335">
    <property type="entry name" value="S-adenosyl-L-methionine-dependent methyltransferases"/>
    <property type="match status" value="1"/>
</dbReference>
<protein>
    <submittedName>
        <fullName evidence="1">Uncharacterized protein</fullName>
    </submittedName>
</protein>
<keyword evidence="2" id="KW-1185">Reference proteome</keyword>
<organism evidence="1 2">
    <name type="scientific">Actinoplanes auranticolor</name>
    <dbReference type="NCBI Taxonomy" id="47988"/>
    <lineage>
        <taxon>Bacteria</taxon>
        <taxon>Bacillati</taxon>
        <taxon>Actinomycetota</taxon>
        <taxon>Actinomycetes</taxon>
        <taxon>Micromonosporales</taxon>
        <taxon>Micromonosporaceae</taxon>
        <taxon>Actinoplanes</taxon>
    </lineage>
</organism>
<dbReference type="AlphaFoldDB" id="A0A919SSU0"/>
<comment type="caution">
    <text evidence="1">The sequence shown here is derived from an EMBL/GenBank/DDBJ whole genome shotgun (WGS) entry which is preliminary data.</text>
</comment>
<dbReference type="Proteomes" id="UP000681340">
    <property type="component" value="Unassembled WGS sequence"/>
</dbReference>
<name>A0A919SSU0_9ACTN</name>
<gene>
    <name evidence="1" type="ORF">Aau02nite_73350</name>
</gene>
<reference evidence="1" key="1">
    <citation type="submission" date="2021-03" db="EMBL/GenBank/DDBJ databases">
        <title>Whole genome shotgun sequence of Actinoplanes auranticolor NBRC 12245.</title>
        <authorList>
            <person name="Komaki H."/>
            <person name="Tamura T."/>
        </authorList>
    </citation>
    <scope>NUCLEOTIDE SEQUENCE</scope>
    <source>
        <strain evidence="1">NBRC 12245</strain>
    </source>
</reference>